<feature type="domain" description="GmrSD restriction endonucleases C-terminal" evidence="2">
    <location>
        <begin position="103"/>
        <end position="240"/>
    </location>
</feature>
<feature type="transmembrane region" description="Helical" evidence="1">
    <location>
        <begin position="25"/>
        <end position="46"/>
    </location>
</feature>
<evidence type="ECO:0000313" key="3">
    <source>
        <dbReference type="EMBL" id="KFI47299.1"/>
    </source>
</evidence>
<reference evidence="3 4" key="1">
    <citation type="submission" date="2014-03" db="EMBL/GenBank/DDBJ databases">
        <title>Genomics of Bifidobacteria.</title>
        <authorList>
            <person name="Ventura M."/>
            <person name="Milani C."/>
            <person name="Lugli G.A."/>
        </authorList>
    </citation>
    <scope>NUCLEOTIDE SEQUENCE [LARGE SCALE GENOMIC DNA]</scope>
    <source>
        <strain evidence="3 4">LMG 10736</strain>
    </source>
</reference>
<evidence type="ECO:0000313" key="4">
    <source>
        <dbReference type="Proteomes" id="UP000029093"/>
    </source>
</evidence>
<comment type="caution">
    <text evidence="3">The sequence shown here is derived from an EMBL/GenBank/DDBJ whole genome shotgun (WGS) entry which is preliminary data.</text>
</comment>
<dbReference type="AlphaFoldDB" id="A0A086ZL99"/>
<evidence type="ECO:0000259" key="2">
    <source>
        <dbReference type="Pfam" id="PF07510"/>
    </source>
</evidence>
<dbReference type="Proteomes" id="UP000029093">
    <property type="component" value="Unassembled WGS sequence"/>
</dbReference>
<organism evidence="3 4">
    <name type="scientific">Bifidobacterium boum</name>
    <dbReference type="NCBI Taxonomy" id="78343"/>
    <lineage>
        <taxon>Bacteria</taxon>
        <taxon>Bacillati</taxon>
        <taxon>Actinomycetota</taxon>
        <taxon>Actinomycetes</taxon>
        <taxon>Bifidobacteriales</taxon>
        <taxon>Bifidobacteriaceae</taxon>
        <taxon>Bifidobacterium</taxon>
    </lineage>
</organism>
<dbReference type="Pfam" id="PF07510">
    <property type="entry name" value="GmrSD_C"/>
    <property type="match status" value="1"/>
</dbReference>
<keyword evidence="1" id="KW-0812">Transmembrane</keyword>
<protein>
    <recommendedName>
        <fullName evidence="2">GmrSD restriction endonucleases C-terminal domain-containing protein</fullName>
    </recommendedName>
</protein>
<keyword evidence="4" id="KW-1185">Reference proteome</keyword>
<sequence>MHRGWGRSSRRCDTRFSASRMRSPAARAGVLIVAAILVGVLVGVMLPRVSTPVARITGEYVVSGPVADVLHALTVDARQSGKGYQRDEFGYRQTDDDGNGCDIRDDILARDLHDVRFTVAGGCTVRSGTLEDPYTGRTIKFTRGATSSADVQIDHVVALENAWRSGASAWSRAQRYRFGNDPMNLLAVEGKANEEKGSASAAYWLPTNSDFRCMYVTLQITVKAAYQLSVTPQEREAMAAVLRGCPGQRIPERQSARQPTPAVYGVSPYGTMVQHGLRRHVTWRYKTDL</sequence>
<dbReference type="PANTHER" id="PTHR24094:SF15">
    <property type="entry name" value="AMP-DEPENDENT SYNTHETASE_LIGASE DOMAIN-CONTAINING PROTEIN-RELATED"/>
    <property type="match status" value="1"/>
</dbReference>
<proteinExistence type="predicted"/>
<keyword evidence="1" id="KW-0472">Membrane</keyword>
<dbReference type="PANTHER" id="PTHR24094">
    <property type="entry name" value="SECRETED PROTEIN"/>
    <property type="match status" value="1"/>
</dbReference>
<name>A0A086ZL99_9BIFI</name>
<evidence type="ECO:0000256" key="1">
    <source>
        <dbReference type="SAM" id="Phobius"/>
    </source>
</evidence>
<accession>A0A086ZL99</accession>
<gene>
    <name evidence="3" type="ORF">BBOU_0845</name>
</gene>
<dbReference type="InterPro" id="IPR011089">
    <property type="entry name" value="GmrSD_C"/>
</dbReference>
<keyword evidence="1" id="KW-1133">Transmembrane helix</keyword>
<dbReference type="EMBL" id="JGYQ01000013">
    <property type="protein sequence ID" value="KFI47299.1"/>
    <property type="molecule type" value="Genomic_DNA"/>
</dbReference>